<gene>
    <name evidence="5" type="ORF">SAMN05216275_10587</name>
</gene>
<organism evidence="5 6">
    <name type="scientific">Streptosporangium canum</name>
    <dbReference type="NCBI Taxonomy" id="324952"/>
    <lineage>
        <taxon>Bacteria</taxon>
        <taxon>Bacillati</taxon>
        <taxon>Actinomycetota</taxon>
        <taxon>Actinomycetes</taxon>
        <taxon>Streptosporangiales</taxon>
        <taxon>Streptosporangiaceae</taxon>
        <taxon>Streptosporangium</taxon>
    </lineage>
</organism>
<evidence type="ECO:0000259" key="4">
    <source>
        <dbReference type="PROSITE" id="PS51737"/>
    </source>
</evidence>
<feature type="region of interest" description="Disordered" evidence="3">
    <location>
        <begin position="529"/>
        <end position="551"/>
    </location>
</feature>
<evidence type="ECO:0000313" key="6">
    <source>
        <dbReference type="Proteomes" id="UP000199111"/>
    </source>
</evidence>
<dbReference type="Pfam" id="PF00239">
    <property type="entry name" value="Resolvase"/>
    <property type="match status" value="1"/>
</dbReference>
<accession>A0A1I3LBW1</accession>
<dbReference type="InterPro" id="IPR038109">
    <property type="entry name" value="DNA_bind_recomb_sf"/>
</dbReference>
<dbReference type="Proteomes" id="UP000199111">
    <property type="component" value="Unassembled WGS sequence"/>
</dbReference>
<dbReference type="AlphaFoldDB" id="A0A1I3LBW1"/>
<evidence type="ECO:0000256" key="2">
    <source>
        <dbReference type="ARBA" id="ARBA00023172"/>
    </source>
</evidence>
<dbReference type="SMART" id="SM00857">
    <property type="entry name" value="Resolvase"/>
    <property type="match status" value="1"/>
</dbReference>
<feature type="domain" description="Recombinase" evidence="4">
    <location>
        <begin position="158"/>
        <end position="297"/>
    </location>
</feature>
<dbReference type="GO" id="GO:0000150">
    <property type="term" value="F:DNA strand exchange activity"/>
    <property type="evidence" value="ECO:0007669"/>
    <property type="project" value="InterPro"/>
</dbReference>
<dbReference type="PANTHER" id="PTHR30461:SF2">
    <property type="entry name" value="SERINE RECOMBINASE PINE-RELATED"/>
    <property type="match status" value="1"/>
</dbReference>
<dbReference type="PANTHER" id="PTHR30461">
    <property type="entry name" value="DNA-INVERTASE FROM LAMBDOID PROPHAGE"/>
    <property type="match status" value="1"/>
</dbReference>
<dbReference type="GO" id="GO:0003677">
    <property type="term" value="F:DNA binding"/>
    <property type="evidence" value="ECO:0007669"/>
    <property type="project" value="UniProtKB-KW"/>
</dbReference>
<reference evidence="6" key="1">
    <citation type="submission" date="2016-10" db="EMBL/GenBank/DDBJ databases">
        <authorList>
            <person name="Varghese N."/>
            <person name="Submissions S."/>
        </authorList>
    </citation>
    <scope>NUCLEOTIDE SEQUENCE [LARGE SCALE GENOMIC DNA]</scope>
    <source>
        <strain evidence="6">CGMCC 4.2126</strain>
    </source>
</reference>
<dbReference type="InterPro" id="IPR050639">
    <property type="entry name" value="SSR_resolvase"/>
</dbReference>
<keyword evidence="2" id="KW-0233">DNA recombination</keyword>
<dbReference type="Gene3D" id="3.40.50.1390">
    <property type="entry name" value="Resolvase, N-terminal catalytic domain"/>
    <property type="match status" value="1"/>
</dbReference>
<dbReference type="InterPro" id="IPR006119">
    <property type="entry name" value="Resolv_N"/>
</dbReference>
<proteinExistence type="predicted"/>
<evidence type="ECO:0000256" key="1">
    <source>
        <dbReference type="ARBA" id="ARBA00023125"/>
    </source>
</evidence>
<keyword evidence="1" id="KW-0238">DNA-binding</keyword>
<dbReference type="InterPro" id="IPR011109">
    <property type="entry name" value="DNA_bind_recombinase_dom"/>
</dbReference>
<dbReference type="SUPFAM" id="SSF53041">
    <property type="entry name" value="Resolvase-like"/>
    <property type="match status" value="1"/>
</dbReference>
<dbReference type="PROSITE" id="PS51737">
    <property type="entry name" value="RECOMBINASE_DNA_BIND"/>
    <property type="match status" value="1"/>
</dbReference>
<dbReference type="CDD" id="cd00338">
    <property type="entry name" value="Ser_Recombinase"/>
    <property type="match status" value="1"/>
</dbReference>
<dbReference type="EMBL" id="FOQY01000005">
    <property type="protein sequence ID" value="SFI82244.1"/>
    <property type="molecule type" value="Genomic_DNA"/>
</dbReference>
<sequence length="551" mass="61905">MRVLAVKRISRDTEQSSALARQEVQLSKAIREGHHTVAGWVEDATVSGAVNLDKRPSLGQWLTAPLIHEWDGMMVTEQDRITRDDLHWAAFVGWVLENGKTIVVLDDPSFDITTPNGRLIASVKAAQAANYRNSVRTKKLNQLEWYREERLWSGGSWPFGYRAIRVLHREALRWRLGIDPVTGPLIREAYDRLVNKGHSIRMIVLDWNARGILTARDYQRHVKALEGGEQAEAAVKGTQWSNTVLRVVLTNPALMGYAVYKGEIQKKAGLPVQWADPILTLEEFEKLQEVLARRGGANRNITPRTTDWAGIFYCACGSVYYSNSAPRKLKDGSVRRHDYYLCKTRQVGTRCAYVTSWPLEILRTHLEDAFLSNAGDLEIMTRTYIPGSDRSADIRQLQEALENLTGNLIHLKPGSAGATAVLKAMEEHEAALAELEALPVIPSRWQESGTGETFRQFWERNPSWEVRCDFLRKTGVRLYVAGNPKAPDLDLFLPDDLQQRIINAVSDTVEPGALEAAGRQADDAMAERRASDAALREAAMEATRGTRDLTR</sequence>
<evidence type="ECO:0000313" key="5">
    <source>
        <dbReference type="EMBL" id="SFI82244.1"/>
    </source>
</evidence>
<dbReference type="Pfam" id="PF07508">
    <property type="entry name" value="Recombinase"/>
    <property type="match status" value="1"/>
</dbReference>
<dbReference type="Gene3D" id="3.90.1750.20">
    <property type="entry name" value="Putative Large Serine Recombinase, Chain B, Domain 2"/>
    <property type="match status" value="1"/>
</dbReference>
<dbReference type="InterPro" id="IPR036162">
    <property type="entry name" value="Resolvase-like_N_sf"/>
</dbReference>
<evidence type="ECO:0000256" key="3">
    <source>
        <dbReference type="SAM" id="MobiDB-lite"/>
    </source>
</evidence>
<protein>
    <submittedName>
        <fullName evidence="5">Site-specific DNA recombinase</fullName>
    </submittedName>
</protein>
<name>A0A1I3LBW1_9ACTN</name>
<keyword evidence="6" id="KW-1185">Reference proteome</keyword>